<comment type="caution">
    <text evidence="2">The sequence shown here is derived from an EMBL/GenBank/DDBJ whole genome shotgun (WGS) entry which is preliminary data.</text>
</comment>
<gene>
    <name evidence="2" type="ORF">NPIL_473651</name>
</gene>
<keyword evidence="3" id="KW-1185">Reference proteome</keyword>
<dbReference type="AlphaFoldDB" id="A0A8X6N218"/>
<name>A0A8X6N218_NEPPI</name>
<accession>A0A8X6N218</accession>
<organism evidence="2 3">
    <name type="scientific">Nephila pilipes</name>
    <name type="common">Giant wood spider</name>
    <name type="synonym">Nephila maculata</name>
    <dbReference type="NCBI Taxonomy" id="299642"/>
    <lineage>
        <taxon>Eukaryota</taxon>
        <taxon>Metazoa</taxon>
        <taxon>Ecdysozoa</taxon>
        <taxon>Arthropoda</taxon>
        <taxon>Chelicerata</taxon>
        <taxon>Arachnida</taxon>
        <taxon>Araneae</taxon>
        <taxon>Araneomorphae</taxon>
        <taxon>Entelegynae</taxon>
        <taxon>Araneoidea</taxon>
        <taxon>Nephilidae</taxon>
        <taxon>Nephila</taxon>
    </lineage>
</organism>
<sequence length="92" mass="10465">MQNVSNHFVSYPRPPESPRMSCNSNPKGDPEMIYDSKHPGRTLRKCLRLPQALLQYLGSEVRLGSLQRGQVGRLKERFASARSDHTDPNMVK</sequence>
<protein>
    <submittedName>
        <fullName evidence="2">Uncharacterized protein</fullName>
    </submittedName>
</protein>
<feature type="region of interest" description="Disordered" evidence="1">
    <location>
        <begin position="1"/>
        <end position="32"/>
    </location>
</feature>
<proteinExistence type="predicted"/>
<evidence type="ECO:0000313" key="2">
    <source>
        <dbReference type="EMBL" id="GFS89070.1"/>
    </source>
</evidence>
<dbReference type="EMBL" id="BMAW01004455">
    <property type="protein sequence ID" value="GFS89070.1"/>
    <property type="molecule type" value="Genomic_DNA"/>
</dbReference>
<evidence type="ECO:0000313" key="3">
    <source>
        <dbReference type="Proteomes" id="UP000887013"/>
    </source>
</evidence>
<evidence type="ECO:0000256" key="1">
    <source>
        <dbReference type="SAM" id="MobiDB-lite"/>
    </source>
</evidence>
<dbReference type="Proteomes" id="UP000887013">
    <property type="component" value="Unassembled WGS sequence"/>
</dbReference>
<reference evidence="2" key="1">
    <citation type="submission" date="2020-08" db="EMBL/GenBank/DDBJ databases">
        <title>Multicomponent nature underlies the extraordinary mechanical properties of spider dragline silk.</title>
        <authorList>
            <person name="Kono N."/>
            <person name="Nakamura H."/>
            <person name="Mori M."/>
            <person name="Yoshida Y."/>
            <person name="Ohtoshi R."/>
            <person name="Malay A.D."/>
            <person name="Moran D.A.P."/>
            <person name="Tomita M."/>
            <person name="Numata K."/>
            <person name="Arakawa K."/>
        </authorList>
    </citation>
    <scope>NUCLEOTIDE SEQUENCE</scope>
</reference>